<gene>
    <name evidence="2" type="ORF">AB3N04_09750</name>
</gene>
<keyword evidence="1" id="KW-0812">Transmembrane</keyword>
<name>A0AB39BXY0_9BACI</name>
<dbReference type="RefSeq" id="WP_368505839.1">
    <property type="nucleotide sequence ID" value="NZ_CP162551.1"/>
</dbReference>
<reference evidence="2" key="1">
    <citation type="submission" date="2024-07" db="EMBL/GenBank/DDBJ databases">
        <title>Identification and characteristics of an arsenic-resistant bacterial isolate, which belongs to a novel species.</title>
        <authorList>
            <person name="Juszczyk A."/>
            <person name="Kowalczyk A."/>
            <person name="Was K."/>
            <person name="Kosowicz W."/>
            <person name="Budzyn A."/>
            <person name="Latowski D."/>
        </authorList>
    </citation>
    <scope>NUCLEOTIDE SEQUENCE</scope>
    <source>
        <strain evidence="2">As8PL</strain>
    </source>
</reference>
<feature type="transmembrane region" description="Helical" evidence="1">
    <location>
        <begin position="34"/>
        <end position="61"/>
    </location>
</feature>
<feature type="transmembrane region" description="Helical" evidence="1">
    <location>
        <begin position="67"/>
        <end position="86"/>
    </location>
</feature>
<dbReference type="AlphaFoldDB" id="A0AB39BXY0"/>
<sequence>MKTLISTIKDSMYDIKYYWAEMKNVRGKKEKSKYFSLVHFNAFFLFLFSLLIVITVTFIVLSLFYGFYVLLGLVVTIPLLLIAMFIRNKAYVRFKEHYIEYHTED</sequence>
<proteinExistence type="predicted"/>
<evidence type="ECO:0000313" key="2">
    <source>
        <dbReference type="EMBL" id="XDI38563.1"/>
    </source>
</evidence>
<protein>
    <submittedName>
        <fullName evidence="2">Uncharacterized protein</fullName>
    </submittedName>
</protein>
<organism evidence="2">
    <name type="scientific">Alkalihalophilus sp. As8PL</name>
    <dbReference type="NCBI Taxonomy" id="3237103"/>
    <lineage>
        <taxon>Bacteria</taxon>
        <taxon>Bacillati</taxon>
        <taxon>Bacillota</taxon>
        <taxon>Bacilli</taxon>
        <taxon>Bacillales</taxon>
        <taxon>Bacillaceae</taxon>
        <taxon>Alkalihalophilus</taxon>
    </lineage>
</organism>
<keyword evidence="1" id="KW-0472">Membrane</keyword>
<evidence type="ECO:0000256" key="1">
    <source>
        <dbReference type="SAM" id="Phobius"/>
    </source>
</evidence>
<accession>A0AB39BXY0</accession>
<keyword evidence="1" id="KW-1133">Transmembrane helix</keyword>
<dbReference type="EMBL" id="CP162551">
    <property type="protein sequence ID" value="XDI38563.1"/>
    <property type="molecule type" value="Genomic_DNA"/>
</dbReference>